<keyword evidence="2" id="KW-0812">Transmembrane</keyword>
<name>A0ABD3HWV2_9MARC</name>
<protein>
    <submittedName>
        <fullName evidence="3">Uncharacterized protein</fullName>
    </submittedName>
</protein>
<sequence>MTTPKIARIGFRLAVVVGLCVAGFYLGRPLYWKLSATLQEIKEKDYTQEAVKKGFSELMAEAQRSVGWGPGATSKYAEERALEDEGKKQGEMAKPKLKKSKDKKTDSLVSEPTKDKKDSKNKKTSGDSKAKETSDGKKTPKSLRRLLL</sequence>
<accession>A0ABD3HWV2</accession>
<dbReference type="AlphaFoldDB" id="A0ABD3HWV2"/>
<comment type="caution">
    <text evidence="3">The sequence shown here is derived from an EMBL/GenBank/DDBJ whole genome shotgun (WGS) entry which is preliminary data.</text>
</comment>
<gene>
    <name evidence="3" type="ORF">R1sor_009335</name>
</gene>
<feature type="region of interest" description="Disordered" evidence="1">
    <location>
        <begin position="66"/>
        <end position="148"/>
    </location>
</feature>
<organism evidence="3 4">
    <name type="scientific">Riccia sorocarpa</name>
    <dbReference type="NCBI Taxonomy" id="122646"/>
    <lineage>
        <taxon>Eukaryota</taxon>
        <taxon>Viridiplantae</taxon>
        <taxon>Streptophyta</taxon>
        <taxon>Embryophyta</taxon>
        <taxon>Marchantiophyta</taxon>
        <taxon>Marchantiopsida</taxon>
        <taxon>Marchantiidae</taxon>
        <taxon>Marchantiales</taxon>
        <taxon>Ricciaceae</taxon>
        <taxon>Riccia</taxon>
    </lineage>
</organism>
<keyword evidence="2" id="KW-1133">Transmembrane helix</keyword>
<feature type="compositionally biased region" description="Basic and acidic residues" evidence="1">
    <location>
        <begin position="76"/>
        <end position="94"/>
    </location>
</feature>
<keyword evidence="4" id="KW-1185">Reference proteome</keyword>
<dbReference type="Proteomes" id="UP001633002">
    <property type="component" value="Unassembled WGS sequence"/>
</dbReference>
<evidence type="ECO:0000256" key="2">
    <source>
        <dbReference type="SAM" id="Phobius"/>
    </source>
</evidence>
<keyword evidence="2" id="KW-0472">Membrane</keyword>
<proteinExistence type="predicted"/>
<feature type="transmembrane region" description="Helical" evidence="2">
    <location>
        <begin position="6"/>
        <end position="26"/>
    </location>
</feature>
<dbReference type="EMBL" id="JBJQOH010000002">
    <property type="protein sequence ID" value="KAL3695259.1"/>
    <property type="molecule type" value="Genomic_DNA"/>
</dbReference>
<feature type="compositionally biased region" description="Basic and acidic residues" evidence="1">
    <location>
        <begin position="124"/>
        <end position="138"/>
    </location>
</feature>
<evidence type="ECO:0000313" key="3">
    <source>
        <dbReference type="EMBL" id="KAL3695259.1"/>
    </source>
</evidence>
<evidence type="ECO:0000256" key="1">
    <source>
        <dbReference type="SAM" id="MobiDB-lite"/>
    </source>
</evidence>
<reference evidence="3 4" key="1">
    <citation type="submission" date="2024-09" db="EMBL/GenBank/DDBJ databases">
        <title>Chromosome-scale assembly of Riccia sorocarpa.</title>
        <authorList>
            <person name="Paukszto L."/>
        </authorList>
    </citation>
    <scope>NUCLEOTIDE SEQUENCE [LARGE SCALE GENOMIC DNA]</scope>
    <source>
        <strain evidence="3">LP-2024</strain>
        <tissue evidence="3">Aerial parts of the thallus</tissue>
    </source>
</reference>
<feature type="compositionally biased region" description="Basic residues" evidence="1">
    <location>
        <begin position="139"/>
        <end position="148"/>
    </location>
</feature>
<evidence type="ECO:0000313" key="4">
    <source>
        <dbReference type="Proteomes" id="UP001633002"/>
    </source>
</evidence>